<evidence type="ECO:0000313" key="1">
    <source>
        <dbReference type="EMBL" id="GMA32660.1"/>
    </source>
</evidence>
<dbReference type="AlphaFoldDB" id="A0AA37XHF6"/>
<accession>A0AA37XHF6</accession>
<comment type="caution">
    <text evidence="1">The sequence shown here is derived from an EMBL/GenBank/DDBJ whole genome shotgun (WGS) entry which is preliminary data.</text>
</comment>
<keyword evidence="2" id="KW-1185">Reference proteome</keyword>
<proteinExistence type="predicted"/>
<reference evidence="1" key="1">
    <citation type="journal article" date="2014" name="Int. J. Syst. Evol. Microbiol.">
        <title>Complete genome sequence of Corynebacterium casei LMG S-19264T (=DSM 44701T), isolated from a smear-ripened cheese.</title>
        <authorList>
            <consortium name="US DOE Joint Genome Institute (JGI-PGF)"/>
            <person name="Walter F."/>
            <person name="Albersmeier A."/>
            <person name="Kalinowski J."/>
            <person name="Ruckert C."/>
        </authorList>
    </citation>
    <scope>NUCLEOTIDE SEQUENCE</scope>
    <source>
        <strain evidence="1">NBRC 112290</strain>
    </source>
</reference>
<sequence>MLHLATDADAVRAAVGSAVDTNMPWQEPDEEDHLLAVSGMVEALRPIAQALCDAPVGSTLVRGLDTQQQRHTRVWVEGSEIPATDPPEIRGLDGRAERWYAAVVGQEDRARRELPQDPTFPST</sequence>
<reference evidence="1" key="2">
    <citation type="submission" date="2023-02" db="EMBL/GenBank/DDBJ databases">
        <authorList>
            <person name="Sun Q."/>
            <person name="Mori K."/>
        </authorList>
    </citation>
    <scope>NUCLEOTIDE SEQUENCE</scope>
    <source>
        <strain evidence="1">NBRC 112290</strain>
    </source>
</reference>
<name>A0AA37XHF6_9MICO</name>
<evidence type="ECO:0000313" key="2">
    <source>
        <dbReference type="Proteomes" id="UP001157161"/>
    </source>
</evidence>
<gene>
    <name evidence="1" type="ORF">GCM10025875_26520</name>
</gene>
<dbReference type="Proteomes" id="UP001157161">
    <property type="component" value="Unassembled WGS sequence"/>
</dbReference>
<organism evidence="1 2">
    <name type="scientific">Litorihabitans aurantiacus</name>
    <dbReference type="NCBI Taxonomy" id="1930061"/>
    <lineage>
        <taxon>Bacteria</taxon>
        <taxon>Bacillati</taxon>
        <taxon>Actinomycetota</taxon>
        <taxon>Actinomycetes</taxon>
        <taxon>Micrococcales</taxon>
        <taxon>Beutenbergiaceae</taxon>
        <taxon>Litorihabitans</taxon>
    </lineage>
</organism>
<protein>
    <submittedName>
        <fullName evidence="1">Uncharacterized protein</fullName>
    </submittedName>
</protein>
<dbReference type="EMBL" id="BSUM01000001">
    <property type="protein sequence ID" value="GMA32660.1"/>
    <property type="molecule type" value="Genomic_DNA"/>
</dbReference>